<dbReference type="PROSITE" id="PS00194">
    <property type="entry name" value="THIOREDOXIN_1"/>
    <property type="match status" value="1"/>
</dbReference>
<keyword evidence="11" id="KW-1185">Reference proteome</keyword>
<evidence type="ECO:0000256" key="6">
    <source>
        <dbReference type="ARBA" id="ARBA00023284"/>
    </source>
</evidence>
<comment type="subcellular location">
    <subcellularLocation>
        <location evidence="1 7">Periplasm</location>
    </subcellularLocation>
</comment>
<dbReference type="Proteomes" id="UP000030302">
    <property type="component" value="Chromosome"/>
</dbReference>
<dbReference type="RefSeq" id="WP_052135425.1">
    <property type="nucleotide sequence ID" value="NZ_CP009962.1"/>
</dbReference>
<dbReference type="InterPro" id="IPR033954">
    <property type="entry name" value="DiS-bond_Isoase_DsbC/G"/>
</dbReference>
<dbReference type="Pfam" id="PF10411">
    <property type="entry name" value="DsbC_N"/>
    <property type="match status" value="1"/>
</dbReference>
<dbReference type="Pfam" id="PF13098">
    <property type="entry name" value="Thioredoxin_2"/>
    <property type="match status" value="1"/>
</dbReference>
<dbReference type="OrthoDB" id="12976at2"/>
<accession>A0A0A1FJW8</accession>
<dbReference type="InterPro" id="IPR009094">
    <property type="entry name" value="DiS-bond_isomerase_DsbC/G_N_sf"/>
</dbReference>
<dbReference type="SUPFAM" id="SSF54423">
    <property type="entry name" value="DsbC/DsbG N-terminal domain-like"/>
    <property type="match status" value="1"/>
</dbReference>
<gene>
    <name evidence="10" type="primary">dsbC</name>
    <name evidence="10" type="ORF">LT85_4801</name>
</gene>
<evidence type="ECO:0000256" key="2">
    <source>
        <dbReference type="ARBA" id="ARBA00009813"/>
    </source>
</evidence>
<feature type="domain" description="Thioredoxin-like fold" evidence="9">
    <location>
        <begin position="112"/>
        <end position="235"/>
    </location>
</feature>
<dbReference type="PANTHER" id="PTHR35272:SF3">
    <property type="entry name" value="THIOL:DISULFIDE INTERCHANGE PROTEIN DSBC"/>
    <property type="match status" value="1"/>
</dbReference>
<dbReference type="KEGG" id="care:LT85_4801"/>
<dbReference type="CDD" id="cd03020">
    <property type="entry name" value="DsbA_DsbC_DsbG"/>
    <property type="match status" value="1"/>
</dbReference>
<keyword evidence="5" id="KW-1015">Disulfide bond</keyword>
<organism evidence="10 11">
    <name type="scientific">Collimonas arenae</name>
    <dbReference type="NCBI Taxonomy" id="279058"/>
    <lineage>
        <taxon>Bacteria</taxon>
        <taxon>Pseudomonadati</taxon>
        <taxon>Pseudomonadota</taxon>
        <taxon>Betaproteobacteria</taxon>
        <taxon>Burkholderiales</taxon>
        <taxon>Oxalobacteraceae</taxon>
        <taxon>Collimonas</taxon>
    </lineage>
</organism>
<dbReference type="SUPFAM" id="SSF52833">
    <property type="entry name" value="Thioredoxin-like"/>
    <property type="match status" value="1"/>
</dbReference>
<dbReference type="AlphaFoldDB" id="A0A0A1FJW8"/>
<evidence type="ECO:0000256" key="4">
    <source>
        <dbReference type="ARBA" id="ARBA00022764"/>
    </source>
</evidence>
<comment type="similarity">
    <text evidence="2 7">Belongs to the thioredoxin family. DsbC subfamily.</text>
</comment>
<evidence type="ECO:0000313" key="10">
    <source>
        <dbReference type="EMBL" id="AIY43959.1"/>
    </source>
</evidence>
<feature type="chain" id="PRO_5010008030" description="Thiol:disulfide interchange protein" evidence="7">
    <location>
        <begin position="22"/>
        <end position="239"/>
    </location>
</feature>
<evidence type="ECO:0000259" key="9">
    <source>
        <dbReference type="Pfam" id="PF13098"/>
    </source>
</evidence>
<feature type="signal peptide" evidence="7">
    <location>
        <begin position="1"/>
        <end position="21"/>
    </location>
</feature>
<dbReference type="InterPro" id="IPR012336">
    <property type="entry name" value="Thioredoxin-like_fold"/>
</dbReference>
<name>A0A0A1FJW8_9BURK</name>
<evidence type="ECO:0000256" key="5">
    <source>
        <dbReference type="ARBA" id="ARBA00023157"/>
    </source>
</evidence>
<dbReference type="HOGENOM" id="CLU_083593_1_1_4"/>
<dbReference type="Gene3D" id="3.10.450.70">
    <property type="entry name" value="Disulphide bond isomerase, DsbC/G, N-terminal"/>
    <property type="match status" value="1"/>
</dbReference>
<dbReference type="InterPro" id="IPR018950">
    <property type="entry name" value="DiS-bond_isomerase_DsbC/G_N"/>
</dbReference>
<evidence type="ECO:0000256" key="7">
    <source>
        <dbReference type="RuleBase" id="RU364038"/>
    </source>
</evidence>
<evidence type="ECO:0000259" key="8">
    <source>
        <dbReference type="Pfam" id="PF10411"/>
    </source>
</evidence>
<dbReference type="Gene3D" id="3.40.30.10">
    <property type="entry name" value="Glutaredoxin"/>
    <property type="match status" value="1"/>
</dbReference>
<dbReference type="InterPro" id="IPR017937">
    <property type="entry name" value="Thioredoxin_CS"/>
</dbReference>
<dbReference type="InterPro" id="IPR051470">
    <property type="entry name" value="Thiol:disulfide_interchange"/>
</dbReference>
<comment type="function">
    <text evidence="7">Required for disulfide bond formation in some periplasmic proteins. Acts by transferring its disulfide bond to other proteins and is reduced in the process.</text>
</comment>
<sequence>MNRIKSTLVLLCSLAATAVCAETVQEARVKKLIEPRMGANIKVDSVTKTPYAGLYEIRTNGDIFYTDENADYIVVGKVIDTHTYKDLTKERVDQLAVINFADLPLDEAIKTVKGNGKRVMAIFEDPNCPYCKNLHKTLQDIDNVTVYTFLLNILSDDSAVKSRNIWCAADRSKAWNEWMVDGKPAATVATACPTPNDKVLALGKKLRIVGTPTVYFSDGTRTGSALDAKALEQKLASLK</sequence>
<feature type="domain" description="Disulphide bond isomerase DsbC/G N-terminal" evidence="8">
    <location>
        <begin position="23"/>
        <end position="88"/>
    </location>
</feature>
<keyword evidence="4 7" id="KW-0574">Periplasm</keyword>
<proteinExistence type="inferred from homology"/>
<keyword evidence="6 7" id="KW-0676">Redox-active center</keyword>
<dbReference type="GO" id="GO:0042597">
    <property type="term" value="C:periplasmic space"/>
    <property type="evidence" value="ECO:0007669"/>
    <property type="project" value="UniProtKB-SubCell"/>
</dbReference>
<keyword evidence="3 7" id="KW-0732">Signal</keyword>
<reference evidence="11" key="1">
    <citation type="journal article" date="2014" name="Soil Biol. Biochem.">
        <title>Structure and function of bacterial communities in ageing soils: Insights from the Mendocino ecological staircase.</title>
        <authorList>
            <person name="Uroz S."/>
            <person name="Tech J.J."/>
            <person name="Sawaya N.A."/>
            <person name="Frey-Klett P."/>
            <person name="Leveau J.H.J."/>
        </authorList>
    </citation>
    <scope>NUCLEOTIDE SEQUENCE [LARGE SCALE GENOMIC DNA]</scope>
    <source>
        <strain evidence="11">Cal35</strain>
    </source>
</reference>
<evidence type="ECO:0000256" key="1">
    <source>
        <dbReference type="ARBA" id="ARBA00004418"/>
    </source>
</evidence>
<dbReference type="STRING" id="279058.LT85_4801"/>
<evidence type="ECO:0000256" key="3">
    <source>
        <dbReference type="ARBA" id="ARBA00022729"/>
    </source>
</evidence>
<dbReference type="InterPro" id="IPR036249">
    <property type="entry name" value="Thioredoxin-like_sf"/>
</dbReference>
<dbReference type="EMBL" id="CP009962">
    <property type="protein sequence ID" value="AIY43959.1"/>
    <property type="molecule type" value="Genomic_DNA"/>
</dbReference>
<evidence type="ECO:0000313" key="11">
    <source>
        <dbReference type="Proteomes" id="UP000030302"/>
    </source>
</evidence>
<dbReference type="PANTHER" id="PTHR35272">
    <property type="entry name" value="THIOL:DISULFIDE INTERCHANGE PROTEIN DSBC-RELATED"/>
    <property type="match status" value="1"/>
</dbReference>
<protein>
    <recommendedName>
        <fullName evidence="7">Thiol:disulfide interchange protein</fullName>
    </recommendedName>
</protein>